<dbReference type="FunFam" id="2.10.25.10:FF:000022">
    <property type="entry name" value="Metalloendopeptidase"/>
    <property type="match status" value="1"/>
</dbReference>
<dbReference type="OrthoDB" id="155976at2759"/>
<organism evidence="4 5">
    <name type="scientific">Ophiophagus hannah</name>
    <name type="common">King cobra</name>
    <name type="synonym">Naja hannah</name>
    <dbReference type="NCBI Taxonomy" id="8665"/>
    <lineage>
        <taxon>Eukaryota</taxon>
        <taxon>Metazoa</taxon>
        <taxon>Chordata</taxon>
        <taxon>Craniata</taxon>
        <taxon>Vertebrata</taxon>
        <taxon>Euteleostomi</taxon>
        <taxon>Lepidosauria</taxon>
        <taxon>Squamata</taxon>
        <taxon>Bifurcata</taxon>
        <taxon>Unidentata</taxon>
        <taxon>Episquamata</taxon>
        <taxon>Toxicofera</taxon>
        <taxon>Serpentes</taxon>
        <taxon>Colubroidea</taxon>
        <taxon>Elapidae</taxon>
        <taxon>Elapinae</taxon>
        <taxon>Ophiophagus</taxon>
    </lineage>
</organism>
<accession>V8NB80</accession>
<dbReference type="SUPFAM" id="SSF57196">
    <property type="entry name" value="EGF/Laminin"/>
    <property type="match status" value="1"/>
</dbReference>
<evidence type="ECO:0000259" key="3">
    <source>
        <dbReference type="SMART" id="SM00179"/>
    </source>
</evidence>
<evidence type="ECO:0000313" key="5">
    <source>
        <dbReference type="Proteomes" id="UP000018936"/>
    </source>
</evidence>
<evidence type="ECO:0000256" key="2">
    <source>
        <dbReference type="SAM" id="Phobius"/>
    </source>
</evidence>
<dbReference type="InterPro" id="IPR018097">
    <property type="entry name" value="EGF_Ca-bd_CS"/>
</dbReference>
<dbReference type="PROSITE" id="PS01187">
    <property type="entry name" value="EGF_CA"/>
    <property type="match status" value="1"/>
</dbReference>
<dbReference type="Gene3D" id="2.10.25.10">
    <property type="entry name" value="Laminin"/>
    <property type="match status" value="1"/>
</dbReference>
<dbReference type="EMBL" id="AZIM01005536">
    <property type="protein sequence ID" value="ETE59504.1"/>
    <property type="molecule type" value="Genomic_DNA"/>
</dbReference>
<dbReference type="GO" id="GO:0005509">
    <property type="term" value="F:calcium ion binding"/>
    <property type="evidence" value="ECO:0007669"/>
    <property type="project" value="InterPro"/>
</dbReference>
<feature type="non-terminal residue" evidence="4">
    <location>
        <position position="173"/>
    </location>
</feature>
<feature type="domain" description="EGF-like calcium-binding" evidence="3">
    <location>
        <begin position="135"/>
        <end position="173"/>
    </location>
</feature>
<dbReference type="Pfam" id="PF14670">
    <property type="entry name" value="FXa_inhibition"/>
    <property type="match status" value="1"/>
</dbReference>
<keyword evidence="2" id="KW-0812">Transmembrane</keyword>
<protein>
    <submittedName>
        <fullName evidence="4">Bone morphogenetic protein 1</fullName>
    </submittedName>
</protein>
<proteinExistence type="predicted"/>
<feature type="transmembrane region" description="Helical" evidence="2">
    <location>
        <begin position="57"/>
        <end position="73"/>
    </location>
</feature>
<feature type="non-terminal residue" evidence="4">
    <location>
        <position position="1"/>
    </location>
</feature>
<evidence type="ECO:0000256" key="1">
    <source>
        <dbReference type="ARBA" id="ARBA00023157"/>
    </source>
</evidence>
<evidence type="ECO:0000313" key="4">
    <source>
        <dbReference type="EMBL" id="ETE59504.1"/>
    </source>
</evidence>
<dbReference type="CDD" id="cd00054">
    <property type="entry name" value="EGF_CA"/>
    <property type="match status" value="1"/>
</dbReference>
<dbReference type="Proteomes" id="UP000018936">
    <property type="component" value="Unassembled WGS sequence"/>
</dbReference>
<reference evidence="4 5" key="1">
    <citation type="journal article" date="2013" name="Proc. Natl. Acad. Sci. U.S.A.">
        <title>The king cobra genome reveals dynamic gene evolution and adaptation in the snake venom system.</title>
        <authorList>
            <person name="Vonk F.J."/>
            <person name="Casewell N.R."/>
            <person name="Henkel C.V."/>
            <person name="Heimberg A.M."/>
            <person name="Jansen H.J."/>
            <person name="McCleary R.J."/>
            <person name="Kerkkamp H.M."/>
            <person name="Vos R.A."/>
            <person name="Guerreiro I."/>
            <person name="Calvete J.J."/>
            <person name="Wuster W."/>
            <person name="Woods A.E."/>
            <person name="Logan J.M."/>
            <person name="Harrison R.A."/>
            <person name="Castoe T.A."/>
            <person name="de Koning A.P."/>
            <person name="Pollock D.D."/>
            <person name="Yandell M."/>
            <person name="Calderon D."/>
            <person name="Renjifo C."/>
            <person name="Currier R.B."/>
            <person name="Salgado D."/>
            <person name="Pla D."/>
            <person name="Sanz L."/>
            <person name="Hyder A.S."/>
            <person name="Ribeiro J.M."/>
            <person name="Arntzen J.W."/>
            <person name="van den Thillart G.E."/>
            <person name="Boetzer M."/>
            <person name="Pirovano W."/>
            <person name="Dirks R.P."/>
            <person name="Spaink H.P."/>
            <person name="Duboule D."/>
            <person name="McGlinn E."/>
            <person name="Kini R.M."/>
            <person name="Richardson M.K."/>
        </authorList>
    </citation>
    <scope>NUCLEOTIDE SEQUENCE</scope>
    <source>
        <tissue evidence="4">Blood</tissue>
    </source>
</reference>
<name>V8NB80_OPHHA</name>
<feature type="transmembrane region" description="Helical" evidence="2">
    <location>
        <begin position="20"/>
        <end position="37"/>
    </location>
</feature>
<comment type="caution">
    <text evidence="4">The sequence shown here is derived from an EMBL/GenBank/DDBJ whole genome shotgun (WGS) entry which is preliminary data.</text>
</comment>
<dbReference type="InterPro" id="IPR001881">
    <property type="entry name" value="EGF-like_Ca-bd_dom"/>
</dbReference>
<sequence>MIENHKSALQSERILEAHSWVYTILLLHFLEAASFLFPEEILVWPYNHNTSFFLDHGDLILLLFPSFFFFPLHQNSPLFSSRRWNARKLDYSCGGWKHSTVALERSHQVLAYSIGQKKKKKREIDENFTAFVIPEVDECSRPNNGGCEQRCVNTLGSYKCACEPGYELAPDKR</sequence>
<keyword evidence="2" id="KW-1133">Transmembrane helix</keyword>
<dbReference type="SMART" id="SM00179">
    <property type="entry name" value="EGF_CA"/>
    <property type="match status" value="1"/>
</dbReference>
<keyword evidence="1" id="KW-1015">Disulfide bond</keyword>
<gene>
    <name evidence="4" type="primary">BMP1</name>
    <name evidence="4" type="ORF">L345_14767</name>
</gene>
<dbReference type="AlphaFoldDB" id="V8NB80"/>
<keyword evidence="2" id="KW-0472">Membrane</keyword>
<keyword evidence="5" id="KW-1185">Reference proteome</keyword>